<keyword evidence="1" id="KW-0732">Signal</keyword>
<dbReference type="EMBL" id="CP072133">
    <property type="protein sequence ID" value="QTH71241.1"/>
    <property type="molecule type" value="Genomic_DNA"/>
</dbReference>
<evidence type="ECO:0000313" key="3">
    <source>
        <dbReference type="Proteomes" id="UP000664904"/>
    </source>
</evidence>
<dbReference type="RefSeq" id="WP_208842882.1">
    <property type="nucleotide sequence ID" value="NZ_CP072133.1"/>
</dbReference>
<dbReference type="Proteomes" id="UP000664904">
    <property type="component" value="Chromosome"/>
</dbReference>
<gene>
    <name evidence="2" type="ORF">J5O05_15835</name>
</gene>
<feature type="signal peptide" evidence="1">
    <location>
        <begin position="1"/>
        <end position="18"/>
    </location>
</feature>
<name>A0A975DJ46_9GAMM</name>
<feature type="chain" id="PRO_5036834031" evidence="1">
    <location>
        <begin position="19"/>
        <end position="255"/>
    </location>
</feature>
<dbReference type="KEGG" id="pxi:J5O05_15835"/>
<evidence type="ECO:0000256" key="1">
    <source>
        <dbReference type="SAM" id="SignalP"/>
    </source>
</evidence>
<keyword evidence="3" id="KW-1185">Reference proteome</keyword>
<reference evidence="2" key="1">
    <citation type="submission" date="2021-03" db="EMBL/GenBank/DDBJ databases">
        <title>Complete Genome of Pseudoalteromonas xiamenensis STKMTI.2, a new potential marine bacterium producing anti-Vibrio compounds.</title>
        <authorList>
            <person name="Handayani D.P."/>
            <person name="Isnansetyo A."/>
            <person name="Istiqomah I."/>
            <person name="Jumina J."/>
        </authorList>
    </citation>
    <scope>NUCLEOTIDE SEQUENCE</scope>
    <source>
        <strain evidence="2">STKMTI.2</strain>
    </source>
</reference>
<organism evidence="2 3">
    <name type="scientific">Pseudoalteromonas xiamenensis</name>
    <dbReference type="NCBI Taxonomy" id="882626"/>
    <lineage>
        <taxon>Bacteria</taxon>
        <taxon>Pseudomonadati</taxon>
        <taxon>Pseudomonadota</taxon>
        <taxon>Gammaproteobacteria</taxon>
        <taxon>Alteromonadales</taxon>
        <taxon>Pseudoalteromonadaceae</taxon>
        <taxon>Pseudoalteromonas</taxon>
    </lineage>
</organism>
<protein>
    <submittedName>
        <fullName evidence="2">Uncharacterized protein</fullName>
    </submittedName>
</protein>
<accession>A0A975DJ46</accession>
<evidence type="ECO:0000313" key="2">
    <source>
        <dbReference type="EMBL" id="QTH71241.1"/>
    </source>
</evidence>
<sequence length="255" mass="29256">MKKLFSLFFCVWSTSLLAATYETEHFTVQYDDNVPLEIVKKFSQRVENNRQVVLAYLTQSVEYKGTPIKERLIANISKKEYIPYQAKNQIYIPEKRVLAAFGNDQNNAERTGLAVIHELTHVYAVSSYRQGEEEGKGHRFYDDGLAVFLQHRFGESQEYPDFGRDLYQVVAEKALKNKGLVPLADCEKVRNKSESGLGRHLAYAQEGAFTQFLIERFGFDTYLKIYHGADIKEVTGESFEELEIAFAALIRIIQA</sequence>
<proteinExistence type="predicted"/>
<dbReference type="AlphaFoldDB" id="A0A975DJ46"/>